<evidence type="ECO:0000256" key="2">
    <source>
        <dbReference type="ARBA" id="ARBA00022741"/>
    </source>
</evidence>
<dbReference type="PROSITE" id="PS51421">
    <property type="entry name" value="RAS"/>
    <property type="match status" value="1"/>
</dbReference>
<dbReference type="EMBL" id="BDEQ01000001">
    <property type="protein sequence ID" value="GAT97355.1"/>
    <property type="molecule type" value="Genomic_DNA"/>
</dbReference>
<organism evidence="3 4">
    <name type="scientific">Entamoeba histolytica</name>
    <dbReference type="NCBI Taxonomy" id="5759"/>
    <lineage>
        <taxon>Eukaryota</taxon>
        <taxon>Amoebozoa</taxon>
        <taxon>Evosea</taxon>
        <taxon>Archamoebae</taxon>
        <taxon>Mastigamoebida</taxon>
        <taxon>Entamoebidae</taxon>
        <taxon>Entamoeba</taxon>
    </lineage>
</organism>
<dbReference type="Proteomes" id="UP000078387">
    <property type="component" value="Unassembled WGS sequence"/>
</dbReference>
<comment type="similarity">
    <text evidence="1">Belongs to the small GTPase superfamily. Rho family.</text>
</comment>
<evidence type="ECO:0000256" key="1">
    <source>
        <dbReference type="ARBA" id="ARBA00010142"/>
    </source>
</evidence>
<keyword evidence="2" id="KW-0547">Nucleotide-binding</keyword>
<comment type="caution">
    <text evidence="3">The sequence shown here is derived from an EMBL/GenBank/DDBJ whole genome shotgun (WGS) entry which is preliminary data.</text>
</comment>
<dbReference type="VEuPathDB" id="AmoebaDB:EHI5A_141170"/>
<dbReference type="VEuPathDB" id="AmoebaDB:EHI_083390"/>
<protein>
    <submittedName>
        <fullName evidence="3">Ras-likeGTP-binding protein ypt1 putative</fullName>
    </submittedName>
</protein>
<dbReference type="AlphaFoldDB" id="A0A5K1URR2"/>
<dbReference type="SMART" id="SM00173">
    <property type="entry name" value="RAS"/>
    <property type="match status" value="1"/>
</dbReference>
<dbReference type="VEuPathDB" id="AmoebaDB:KM1_322240"/>
<dbReference type="OMA" id="INHLECY"/>
<dbReference type="PRINTS" id="PR00449">
    <property type="entry name" value="RASTRNSFRMNG"/>
</dbReference>
<reference evidence="3 4" key="1">
    <citation type="submission" date="2016-05" db="EMBL/GenBank/DDBJ databases">
        <title>First whole genome sequencing of Entamoeba histolytica HM1:IMSS-clone-6.</title>
        <authorList>
            <person name="Mukherjee Avik.K."/>
            <person name="Izumyama S."/>
            <person name="Nakada-Tsukui K."/>
            <person name="Nozaki T."/>
        </authorList>
    </citation>
    <scope>NUCLEOTIDE SEQUENCE [LARGE SCALE GENOMIC DNA]</scope>
    <source>
        <strain evidence="3 4">HM1:IMSS clone 6</strain>
    </source>
</reference>
<dbReference type="Gene3D" id="3.40.50.300">
    <property type="entry name" value="P-loop containing nucleotide triphosphate hydrolases"/>
    <property type="match status" value="1"/>
</dbReference>
<dbReference type="NCBIfam" id="TIGR00231">
    <property type="entry name" value="small_GTP"/>
    <property type="match status" value="1"/>
</dbReference>
<accession>A0A5K1URR2</accession>
<dbReference type="SMART" id="SM00175">
    <property type="entry name" value="RAB"/>
    <property type="match status" value="1"/>
</dbReference>
<dbReference type="FunFam" id="3.40.50.300:FF:002081">
    <property type="entry name" value="Small GTPase EhRabX6, putative"/>
    <property type="match status" value="1"/>
</dbReference>
<dbReference type="PANTHER" id="PTHR47978">
    <property type="match status" value="1"/>
</dbReference>
<dbReference type="InterPro" id="IPR027417">
    <property type="entry name" value="P-loop_NTPase"/>
</dbReference>
<dbReference type="GO" id="GO:0005525">
    <property type="term" value="F:GTP binding"/>
    <property type="evidence" value="ECO:0007669"/>
    <property type="project" value="InterPro"/>
</dbReference>
<dbReference type="SMART" id="SM00174">
    <property type="entry name" value="RHO"/>
    <property type="match status" value="1"/>
</dbReference>
<dbReference type="Pfam" id="PF00071">
    <property type="entry name" value="Ras"/>
    <property type="match status" value="1"/>
</dbReference>
<dbReference type="SUPFAM" id="SSF52540">
    <property type="entry name" value="P-loop containing nucleoside triphosphate hydrolases"/>
    <property type="match status" value="1"/>
</dbReference>
<dbReference type="CDD" id="cd00154">
    <property type="entry name" value="Rab"/>
    <property type="match status" value="1"/>
</dbReference>
<dbReference type="InterPro" id="IPR005225">
    <property type="entry name" value="Small_GTP-bd"/>
</dbReference>
<name>A0A5K1URR2_ENTHI</name>
<sequence length="239" mass="27302">MNIKGDTISLEEETTKSMLTTEDIFSTEDTDTNIKQIEEQPFKILMVGDEGVGKTCLVRQFVNKKNKEDGKSNICYTKILNISGDNIALQIWDFESKQQDTMMSRSYYEGCNAVIVVFDISDRTTYESVKGWLKDVGYYAPKDIIKYLVGNKTDLAANRIVSSQEAQDLAKREGFEFIETSAKSNNNVDVLFQDLIKKLLSEPLRLTNKHVSEEEEEKETLKTKTSFKQNHYHSCCTVL</sequence>
<dbReference type="GO" id="GO:0003924">
    <property type="term" value="F:GTPase activity"/>
    <property type="evidence" value="ECO:0007669"/>
    <property type="project" value="InterPro"/>
</dbReference>
<dbReference type="PROSITE" id="PS51419">
    <property type="entry name" value="RAB"/>
    <property type="match status" value="1"/>
</dbReference>
<dbReference type="InterPro" id="IPR001806">
    <property type="entry name" value="Small_GTPase"/>
</dbReference>
<proteinExistence type="inferred from homology"/>
<evidence type="ECO:0000313" key="3">
    <source>
        <dbReference type="EMBL" id="GAT97355.1"/>
    </source>
</evidence>
<gene>
    <name evidence="3" type="ORF">CL6EHI_083390</name>
</gene>
<evidence type="ECO:0000313" key="4">
    <source>
        <dbReference type="Proteomes" id="UP000078387"/>
    </source>
</evidence>